<comment type="caution">
    <text evidence="12">The sequence shown here is derived from an EMBL/GenBank/DDBJ whole genome shotgun (WGS) entry which is preliminary data.</text>
</comment>
<dbReference type="GO" id="GO:0000978">
    <property type="term" value="F:RNA polymerase II cis-regulatory region sequence-specific DNA binding"/>
    <property type="evidence" value="ECO:0007669"/>
    <property type="project" value="TreeGrafter"/>
</dbReference>
<dbReference type="PROSITE" id="PS50864">
    <property type="entry name" value="SAND"/>
    <property type="match status" value="1"/>
</dbReference>
<dbReference type="Pfam" id="PF01342">
    <property type="entry name" value="SAND"/>
    <property type="match status" value="1"/>
</dbReference>
<feature type="domain" description="SAND" evidence="11">
    <location>
        <begin position="145"/>
        <end position="216"/>
    </location>
</feature>
<dbReference type="SMART" id="SM00258">
    <property type="entry name" value="SAND"/>
    <property type="match status" value="1"/>
</dbReference>
<dbReference type="GO" id="GO:0006357">
    <property type="term" value="P:regulation of transcription by RNA polymerase II"/>
    <property type="evidence" value="ECO:0007669"/>
    <property type="project" value="TreeGrafter"/>
</dbReference>
<evidence type="ECO:0000256" key="10">
    <source>
        <dbReference type="SAM" id="MobiDB-lite"/>
    </source>
</evidence>
<evidence type="ECO:0000256" key="8">
    <source>
        <dbReference type="ARBA" id="ARBA00023163"/>
    </source>
</evidence>
<keyword evidence="13" id="KW-1185">Reference proteome</keyword>
<evidence type="ECO:0000256" key="1">
    <source>
        <dbReference type="ARBA" id="ARBA00004496"/>
    </source>
</evidence>
<evidence type="ECO:0000256" key="6">
    <source>
        <dbReference type="ARBA" id="ARBA00023054"/>
    </source>
</evidence>
<sequence length="686" mass="73649">MCETSVESKNVCDAVKRTPYEESMADTEVTMSMGDVVVVNTTGEDGDPNDVSKTQVILQLQPITQGTPYEESMADTEVTMSMGDVVVVNTTGEDGDPNDVSKTQVILQLQPITQGIGEDETNAAIEAAETHHEMIADGEEVEFGYPITCGESKAVLLFKKFVCPGINVKCVKYDDQLISPKQFVHLAGKATLKDWKRAIRLGGVMLRKMMDSRQIDFYQHDKVCTNTCRSTKFDLLISNTRLPLQGSEPATPATPLVGNGGQAIIVEERPEEAIATVEFSPRTISVTTEPESKQENDEISEETLNFWKGIADVGLMGEVVANIRTELLEVLTGVQQRCAALLEPDIAVLSSLGQVFGLLDSVKRVLDSHRCQTDPSQEQVLSTLTGLDQQLEEQKKQARDWRARSRVLHNMSFPAVPPSKPPPKRPRLQRPASASVLSVSASGQQNQLAQQFTVLSPITLSPVGQPFTMTGLPVGSLTSQPNTVTLHTLPAGSQLFTRYASTPAGKADTIALHPASSLTLLSAAAVQDSGQLGAIMSPVELVHLAQEEAGGQEVGEAGAQPDDGEVVEGALLVQEVKEEEEEVEETEAEDEGQIHTTVIEIDPAPGDHSGRVVGLQIGEGGGVVEVVGEGEDGSVVVQGEMEVVGEGEGTSLAVHGEVEEVQMDPQGQLHDVQIVVIEEEAQEEAK</sequence>
<keyword evidence="3" id="KW-0479">Metal-binding</keyword>
<keyword evidence="5" id="KW-0805">Transcription regulation</keyword>
<evidence type="ECO:0000256" key="5">
    <source>
        <dbReference type="ARBA" id="ARBA00023015"/>
    </source>
</evidence>
<dbReference type="InterPro" id="IPR010919">
    <property type="entry name" value="SAND-like_dom_sf"/>
</dbReference>
<evidence type="ECO:0000256" key="9">
    <source>
        <dbReference type="ARBA" id="ARBA00023242"/>
    </source>
</evidence>
<evidence type="ECO:0000256" key="7">
    <source>
        <dbReference type="ARBA" id="ARBA00023125"/>
    </source>
</evidence>
<evidence type="ECO:0000313" key="12">
    <source>
        <dbReference type="EMBL" id="KAJ8267691.1"/>
    </source>
</evidence>
<evidence type="ECO:0000256" key="3">
    <source>
        <dbReference type="ARBA" id="ARBA00022723"/>
    </source>
</evidence>
<evidence type="ECO:0000256" key="4">
    <source>
        <dbReference type="ARBA" id="ARBA00022833"/>
    </source>
</evidence>
<organism evidence="12 13">
    <name type="scientific">Conger conger</name>
    <name type="common">Conger eel</name>
    <name type="synonym">Muraena conger</name>
    <dbReference type="NCBI Taxonomy" id="82655"/>
    <lineage>
        <taxon>Eukaryota</taxon>
        <taxon>Metazoa</taxon>
        <taxon>Chordata</taxon>
        <taxon>Craniata</taxon>
        <taxon>Vertebrata</taxon>
        <taxon>Euteleostomi</taxon>
        <taxon>Actinopterygii</taxon>
        <taxon>Neopterygii</taxon>
        <taxon>Teleostei</taxon>
        <taxon>Anguilliformes</taxon>
        <taxon>Congridae</taxon>
        <taxon>Conger</taxon>
    </lineage>
</organism>
<dbReference type="InterPro" id="IPR059099">
    <property type="entry name" value="GMEB1/2/Spe-44_dom"/>
</dbReference>
<dbReference type="AlphaFoldDB" id="A0A9Q1DDJ3"/>
<proteinExistence type="predicted"/>
<keyword evidence="8" id="KW-0804">Transcription</keyword>
<dbReference type="SUPFAM" id="SSF63763">
    <property type="entry name" value="SAND domain-like"/>
    <property type="match status" value="1"/>
</dbReference>
<accession>A0A9Q1DDJ3</accession>
<keyword evidence="9" id="KW-0539">Nucleus</keyword>
<dbReference type="Pfam" id="PF25892">
    <property type="entry name" value="Spe-44"/>
    <property type="match status" value="1"/>
</dbReference>
<dbReference type="GO" id="GO:0005737">
    <property type="term" value="C:cytoplasm"/>
    <property type="evidence" value="ECO:0007669"/>
    <property type="project" value="UniProtKB-SubCell"/>
</dbReference>
<dbReference type="PANTHER" id="PTHR10417">
    <property type="entry name" value="GLUCOCORTICOID MODULATORY ELEMENT-BINDING PROTEIN"/>
    <property type="match status" value="1"/>
</dbReference>
<dbReference type="GO" id="GO:0046872">
    <property type="term" value="F:metal ion binding"/>
    <property type="evidence" value="ECO:0007669"/>
    <property type="project" value="UniProtKB-KW"/>
</dbReference>
<dbReference type="InterPro" id="IPR000770">
    <property type="entry name" value="SAND_dom"/>
</dbReference>
<keyword evidence="2" id="KW-0963">Cytoplasm</keyword>
<keyword evidence="7" id="KW-0238">DNA-binding</keyword>
<dbReference type="Gene3D" id="3.10.390.10">
    <property type="entry name" value="SAND domain-like"/>
    <property type="match status" value="1"/>
</dbReference>
<keyword evidence="6" id="KW-0175">Coiled coil</keyword>
<protein>
    <recommendedName>
        <fullName evidence="11">SAND domain-containing protein</fullName>
    </recommendedName>
</protein>
<dbReference type="Proteomes" id="UP001152803">
    <property type="component" value="Unassembled WGS sequence"/>
</dbReference>
<gene>
    <name evidence="12" type="ORF">COCON_G00128630</name>
</gene>
<evidence type="ECO:0000313" key="13">
    <source>
        <dbReference type="Proteomes" id="UP001152803"/>
    </source>
</evidence>
<dbReference type="PANTHER" id="PTHR10417:SF3">
    <property type="entry name" value="GLUCOCORTICOID MODULATORY ELEMENT-BINDING PROTEIN 1"/>
    <property type="match status" value="1"/>
</dbReference>
<dbReference type="EMBL" id="JAFJMO010000009">
    <property type="protein sequence ID" value="KAJ8267691.1"/>
    <property type="molecule type" value="Genomic_DNA"/>
</dbReference>
<keyword evidence="4" id="KW-0862">Zinc</keyword>
<dbReference type="GO" id="GO:0005634">
    <property type="term" value="C:nucleus"/>
    <property type="evidence" value="ECO:0007669"/>
    <property type="project" value="TreeGrafter"/>
</dbReference>
<feature type="region of interest" description="Disordered" evidence="10">
    <location>
        <begin position="410"/>
        <end position="435"/>
    </location>
</feature>
<evidence type="ECO:0000256" key="2">
    <source>
        <dbReference type="ARBA" id="ARBA00022490"/>
    </source>
</evidence>
<dbReference type="FunFam" id="3.10.390.10:FF:000003">
    <property type="entry name" value="glucocorticoid modulatory element-binding protein 1 isoform X2"/>
    <property type="match status" value="1"/>
</dbReference>
<comment type="subcellular location">
    <subcellularLocation>
        <location evidence="1">Cytoplasm</location>
    </subcellularLocation>
</comment>
<reference evidence="12" key="1">
    <citation type="journal article" date="2023" name="Science">
        <title>Genome structures resolve the early diversification of teleost fishes.</title>
        <authorList>
            <person name="Parey E."/>
            <person name="Louis A."/>
            <person name="Montfort J."/>
            <person name="Bouchez O."/>
            <person name="Roques C."/>
            <person name="Iampietro C."/>
            <person name="Lluch J."/>
            <person name="Castinel A."/>
            <person name="Donnadieu C."/>
            <person name="Desvignes T."/>
            <person name="Floi Bucao C."/>
            <person name="Jouanno E."/>
            <person name="Wen M."/>
            <person name="Mejri S."/>
            <person name="Dirks R."/>
            <person name="Jansen H."/>
            <person name="Henkel C."/>
            <person name="Chen W.J."/>
            <person name="Zahm M."/>
            <person name="Cabau C."/>
            <person name="Klopp C."/>
            <person name="Thompson A.W."/>
            <person name="Robinson-Rechavi M."/>
            <person name="Braasch I."/>
            <person name="Lecointre G."/>
            <person name="Bobe J."/>
            <person name="Postlethwait J.H."/>
            <person name="Berthelot C."/>
            <person name="Roest Crollius H."/>
            <person name="Guiguen Y."/>
        </authorList>
    </citation>
    <scope>NUCLEOTIDE SEQUENCE</scope>
    <source>
        <strain evidence="12">Concon-B</strain>
    </source>
</reference>
<name>A0A9Q1DDJ3_CONCO</name>
<dbReference type="OrthoDB" id="5792412at2759"/>
<evidence type="ECO:0000259" key="11">
    <source>
        <dbReference type="PROSITE" id="PS50864"/>
    </source>
</evidence>